<dbReference type="SMART" id="SM00471">
    <property type="entry name" value="HDc"/>
    <property type="match status" value="1"/>
</dbReference>
<dbReference type="EMBL" id="CBTK010000059">
    <property type="protein sequence ID" value="CDH44116.1"/>
    <property type="molecule type" value="Genomic_DNA"/>
</dbReference>
<keyword evidence="2" id="KW-0238">DNA-binding</keyword>
<organism evidence="2 3">
    <name type="scientific">Candidatus Contendobacter odensis Run_B_J11</name>
    <dbReference type="NCBI Taxonomy" id="1400861"/>
    <lineage>
        <taxon>Bacteria</taxon>
        <taxon>Pseudomonadati</taxon>
        <taxon>Pseudomonadota</taxon>
        <taxon>Gammaproteobacteria</taxon>
        <taxon>Candidatus Competibacteraceae</taxon>
        <taxon>Candidatus Contendibacter</taxon>
    </lineage>
</organism>
<dbReference type="Proteomes" id="UP000019184">
    <property type="component" value="Unassembled WGS sequence"/>
</dbReference>
<name>A0A7U7G9U4_9GAMM</name>
<dbReference type="InterPro" id="IPR003607">
    <property type="entry name" value="HD/PDEase_dom"/>
</dbReference>
<proteinExistence type="predicted"/>
<evidence type="ECO:0000259" key="1">
    <source>
        <dbReference type="PROSITE" id="PS51832"/>
    </source>
</evidence>
<dbReference type="GO" id="GO:0008081">
    <property type="term" value="F:phosphoric diester hydrolase activity"/>
    <property type="evidence" value="ECO:0007669"/>
    <property type="project" value="UniProtKB-ARBA"/>
</dbReference>
<comment type="caution">
    <text evidence="2">The sequence shown here is derived from an EMBL/GenBank/DDBJ whole genome shotgun (WGS) entry which is preliminary data.</text>
</comment>
<dbReference type="InterPro" id="IPR037522">
    <property type="entry name" value="HD_GYP_dom"/>
</dbReference>
<feature type="domain" description="HD-GYP" evidence="1">
    <location>
        <begin position="212"/>
        <end position="408"/>
    </location>
</feature>
<dbReference type="PANTHER" id="PTHR43155">
    <property type="entry name" value="CYCLIC DI-GMP PHOSPHODIESTERASE PA4108-RELATED"/>
    <property type="match status" value="1"/>
</dbReference>
<sequence>MSISIDLGQAIHALADALDLVGVDEVLHGKRAGLMALQCGRGLHLNDPELEDLFHVGLLHDCAVSSTTVHRRLVNELDWEGAEFHCVRGAEMLGQFPPLAHLAPVIRYHHTHWSVLRTLELPKSTAVLANLIYLVDRVDALATPYYDHDLLLIRHGIRDTIWKLGGSFFASDLVALFMELSDNEAFWLSLESRHLIRFIYERERQSRIIPISFPELRQLALLFAWVVDAKSPYTMEHSLGTARLARFLAERADLPVETCEKIEIAGLLHDLGKLRVPDEILEKPGALTREERALIQRHSFETYQILRGITGLEDITLWAAYHHETPDGRGYPFHRSGVELTVEMRIIAVADVFQALAQQRPYRKPLSPDQILEMLGTFVGQNRLDGNVVELVRQHLAASWQAAIGQGV</sequence>
<protein>
    <submittedName>
        <fullName evidence="2">Homeodomain protein</fullName>
    </submittedName>
</protein>
<dbReference type="Pfam" id="PF13487">
    <property type="entry name" value="HD_5"/>
    <property type="match status" value="1"/>
</dbReference>
<reference evidence="2 3" key="1">
    <citation type="journal article" date="2014" name="ISME J.">
        <title>Candidatus Competibacter-lineage genomes retrieved from metagenomes reveal functional metabolic diversity.</title>
        <authorList>
            <person name="McIlroy S.J."/>
            <person name="Albertsen M."/>
            <person name="Andresen E.K."/>
            <person name="Saunders A.M."/>
            <person name="Kristiansen R."/>
            <person name="Stokholm-Bjerregaard M."/>
            <person name="Nielsen K.L."/>
            <person name="Nielsen P.H."/>
        </authorList>
    </citation>
    <scope>NUCLEOTIDE SEQUENCE [LARGE SCALE GENOMIC DNA]</scope>
    <source>
        <strain evidence="2 3">Run_B_J11</strain>
    </source>
</reference>
<dbReference type="CDD" id="cd00077">
    <property type="entry name" value="HDc"/>
    <property type="match status" value="2"/>
</dbReference>
<keyword evidence="3" id="KW-1185">Reference proteome</keyword>
<dbReference type="RefSeq" id="WP_034431302.1">
    <property type="nucleotide sequence ID" value="NZ_CBTK010000059.1"/>
</dbReference>
<dbReference type="PROSITE" id="PS51832">
    <property type="entry name" value="HD_GYP"/>
    <property type="match status" value="1"/>
</dbReference>
<accession>A0A7U7G9U4</accession>
<dbReference type="GO" id="GO:0003677">
    <property type="term" value="F:DNA binding"/>
    <property type="evidence" value="ECO:0007669"/>
    <property type="project" value="UniProtKB-KW"/>
</dbReference>
<dbReference type="AlphaFoldDB" id="A0A7U7G9U4"/>
<keyword evidence="2" id="KW-0371">Homeobox</keyword>
<dbReference type="Gene3D" id="1.10.3210.10">
    <property type="entry name" value="Hypothetical protein af1432"/>
    <property type="match status" value="2"/>
</dbReference>
<evidence type="ECO:0000313" key="2">
    <source>
        <dbReference type="EMBL" id="CDH44116.1"/>
    </source>
</evidence>
<evidence type="ECO:0000313" key="3">
    <source>
        <dbReference type="Proteomes" id="UP000019184"/>
    </source>
</evidence>
<dbReference type="OrthoDB" id="9764808at2"/>
<dbReference type="PANTHER" id="PTHR43155:SF1">
    <property type="entry name" value="3'3'-CGAMP-SPECIFIC PHOSPHODIESTERASE 1"/>
    <property type="match status" value="1"/>
</dbReference>
<dbReference type="SUPFAM" id="SSF109604">
    <property type="entry name" value="HD-domain/PDEase-like"/>
    <property type="match status" value="2"/>
</dbReference>
<gene>
    <name evidence="2" type="ORF">BN874_1510014</name>
</gene>